<dbReference type="EMBL" id="JABFDB010000001">
    <property type="protein sequence ID" value="NYZ18612.1"/>
    <property type="molecule type" value="Genomic_DNA"/>
</dbReference>
<accession>A0ABX2T3G6</accession>
<reference evidence="2 3" key="1">
    <citation type="submission" date="2020-05" db="EMBL/GenBank/DDBJ databases">
        <title>Azospirillum oleiclasticum sp. nov, a nitrogen-fixing and heavy crude oil-emulsifying bacterium isolated from the crude oil of Yumen Oilfield.</title>
        <authorList>
            <person name="Wu D."/>
            <person name="Cai M."/>
            <person name="Zhang X."/>
        </authorList>
    </citation>
    <scope>NUCLEOTIDE SEQUENCE [LARGE SCALE GENOMIC DNA]</scope>
    <source>
        <strain evidence="2 3">ROY-1-1-2</strain>
    </source>
</reference>
<evidence type="ECO:0000313" key="3">
    <source>
        <dbReference type="Proteomes" id="UP000584642"/>
    </source>
</evidence>
<keyword evidence="3" id="KW-1185">Reference proteome</keyword>
<evidence type="ECO:0000313" key="2">
    <source>
        <dbReference type="EMBL" id="NYZ18612.1"/>
    </source>
</evidence>
<sequence length="94" mass="10364">MTKRTTVRTVTMTRPFTVQGLEEKQPPGTYVVETDEELIESLSFPVYRRTATWIRLPRHPGSPGLAQTALVDPDELDEAVAPSSLSNQTPGAKP</sequence>
<evidence type="ECO:0000256" key="1">
    <source>
        <dbReference type="SAM" id="MobiDB-lite"/>
    </source>
</evidence>
<dbReference type="Proteomes" id="UP000584642">
    <property type="component" value="Unassembled WGS sequence"/>
</dbReference>
<feature type="compositionally biased region" description="Polar residues" evidence="1">
    <location>
        <begin position="83"/>
        <end position="94"/>
    </location>
</feature>
<feature type="region of interest" description="Disordered" evidence="1">
    <location>
        <begin position="75"/>
        <end position="94"/>
    </location>
</feature>
<protein>
    <submittedName>
        <fullName evidence="2">Uncharacterized protein</fullName>
    </submittedName>
</protein>
<gene>
    <name evidence="2" type="ORF">HND93_02725</name>
</gene>
<name>A0ABX2T3G6_9PROT</name>
<comment type="caution">
    <text evidence="2">The sequence shown here is derived from an EMBL/GenBank/DDBJ whole genome shotgun (WGS) entry which is preliminary data.</text>
</comment>
<proteinExistence type="predicted"/>
<organism evidence="2 3">
    <name type="scientific">Azospirillum oleiclasticum</name>
    <dbReference type="NCBI Taxonomy" id="2735135"/>
    <lineage>
        <taxon>Bacteria</taxon>
        <taxon>Pseudomonadati</taxon>
        <taxon>Pseudomonadota</taxon>
        <taxon>Alphaproteobacteria</taxon>
        <taxon>Rhodospirillales</taxon>
        <taxon>Azospirillaceae</taxon>
        <taxon>Azospirillum</taxon>
    </lineage>
</organism>